<dbReference type="PANTHER" id="PTHR37309">
    <property type="entry name" value="SLR0284 PROTEIN"/>
    <property type="match status" value="1"/>
</dbReference>
<dbReference type="AlphaFoldDB" id="A0A975T7D4"/>
<evidence type="ECO:0000256" key="1">
    <source>
        <dbReference type="SAM" id="Phobius"/>
    </source>
</evidence>
<name>A0A975T7D4_9NOST</name>
<dbReference type="EMBL" id="CP021056">
    <property type="protein sequence ID" value="QXE22832.1"/>
    <property type="molecule type" value="Genomic_DNA"/>
</dbReference>
<feature type="transmembrane region" description="Helical" evidence="1">
    <location>
        <begin position="74"/>
        <end position="96"/>
    </location>
</feature>
<dbReference type="PANTHER" id="PTHR37309:SF1">
    <property type="entry name" value="SLR0284 PROTEIN"/>
    <property type="match status" value="1"/>
</dbReference>
<feature type="transmembrane region" description="Helical" evidence="1">
    <location>
        <begin position="108"/>
        <end position="130"/>
    </location>
</feature>
<dbReference type="InterPro" id="IPR007165">
    <property type="entry name" value="Phage_holin_4_2"/>
</dbReference>
<protein>
    <recommendedName>
        <fullName evidence="4">Phage holin family protein</fullName>
    </recommendedName>
</protein>
<organism evidence="2 3">
    <name type="scientific">Richelia sinica FACHB-800</name>
    <dbReference type="NCBI Taxonomy" id="1357546"/>
    <lineage>
        <taxon>Bacteria</taxon>
        <taxon>Bacillati</taxon>
        <taxon>Cyanobacteriota</taxon>
        <taxon>Cyanophyceae</taxon>
        <taxon>Nostocales</taxon>
        <taxon>Nostocaceae</taxon>
        <taxon>Richelia</taxon>
    </lineage>
</organism>
<keyword evidence="3" id="KW-1185">Reference proteome</keyword>
<keyword evidence="1" id="KW-0812">Transmembrane</keyword>
<proteinExistence type="predicted"/>
<evidence type="ECO:0000313" key="2">
    <source>
        <dbReference type="EMBL" id="QXE22832.1"/>
    </source>
</evidence>
<dbReference type="KEGG" id="rsin:B6N60_01518"/>
<reference evidence="2" key="1">
    <citation type="submission" date="2017-04" db="EMBL/GenBank/DDBJ databases">
        <title>Genome deletions in a multicellular cyanobacterial endosymbiont for morphological adaptation in marine diatoms.</title>
        <authorList>
            <person name="Wang Y."/>
            <person name="Gao H."/>
            <person name="Li R."/>
            <person name="Xu X."/>
        </authorList>
    </citation>
    <scope>NUCLEOTIDE SEQUENCE</scope>
    <source>
        <strain evidence="2">FACHB 800</strain>
    </source>
</reference>
<evidence type="ECO:0008006" key="4">
    <source>
        <dbReference type="Google" id="ProtNLM"/>
    </source>
</evidence>
<accession>A0A975T7D4</accession>
<keyword evidence="1" id="KW-0472">Membrane</keyword>
<sequence>MAFLGDNREKYLLLVQNDKLLIRFFWGQKEEEFYFLIKLVMLPLTTTMFLKSFLLTWLGTAVALLITAQIVPGFIIKTFVAALLAAIVIGLVNATIRPVLRVLTFPATLLTFGLFTFVVNALTLWLASAITPGYGFIIRGFIPAFFGSIVLSIVSSIINYFLRAVE</sequence>
<evidence type="ECO:0000313" key="3">
    <source>
        <dbReference type="Proteomes" id="UP000683511"/>
    </source>
</evidence>
<feature type="transmembrane region" description="Helical" evidence="1">
    <location>
        <begin position="136"/>
        <end position="162"/>
    </location>
</feature>
<keyword evidence="1" id="KW-1133">Transmembrane helix</keyword>
<gene>
    <name evidence="2" type="ORF">B6N60_01518</name>
</gene>
<dbReference type="Pfam" id="PF04020">
    <property type="entry name" value="Phage_holin_4_2"/>
    <property type="match status" value="1"/>
</dbReference>
<dbReference type="Proteomes" id="UP000683511">
    <property type="component" value="Chromosome"/>
</dbReference>